<evidence type="ECO:0000313" key="4">
    <source>
        <dbReference type="EMBL" id="KAJ2679274.1"/>
    </source>
</evidence>
<evidence type="ECO:0000256" key="2">
    <source>
        <dbReference type="SAM" id="Phobius"/>
    </source>
</evidence>
<keyword evidence="3" id="KW-0732">Signal</keyword>
<dbReference type="OrthoDB" id="5582334at2759"/>
<organism evidence="4 5">
    <name type="scientific">Coemansia spiralis</name>
    <dbReference type="NCBI Taxonomy" id="417178"/>
    <lineage>
        <taxon>Eukaryota</taxon>
        <taxon>Fungi</taxon>
        <taxon>Fungi incertae sedis</taxon>
        <taxon>Zoopagomycota</taxon>
        <taxon>Kickxellomycotina</taxon>
        <taxon>Kickxellomycetes</taxon>
        <taxon>Kickxellales</taxon>
        <taxon>Kickxellaceae</taxon>
        <taxon>Coemansia</taxon>
    </lineage>
</organism>
<feature type="signal peptide" evidence="3">
    <location>
        <begin position="1"/>
        <end position="19"/>
    </location>
</feature>
<dbReference type="CDD" id="cd12087">
    <property type="entry name" value="TM_EGFR-like"/>
    <property type="match status" value="1"/>
</dbReference>
<comment type="caution">
    <text evidence="4">The sequence shown here is derived from an EMBL/GenBank/DDBJ whole genome shotgun (WGS) entry which is preliminary data.</text>
</comment>
<evidence type="ECO:0000256" key="1">
    <source>
        <dbReference type="SAM" id="MobiDB-lite"/>
    </source>
</evidence>
<keyword evidence="2" id="KW-1133">Transmembrane helix</keyword>
<sequence>MRVITLIALLLCLALAVDASSFAKRKGGSSGGGGHGGGGGSHGGSGGGNPSGGGSSSSSKPSSSSGIRGGGGSSGKGSGSYGDRPPSYASLFPTRSGYNAGGRGIGTGDSSRPYTPPPPYSASANYATVSRGQTVPPYTFKSNPPTTYYASPYRTTYPGAWGYGYYPIYPYPYWAYGAGTFVGASYVANSNHHGIYTYNSEFHNITVVNATNTPLLGDQDIFNNGNNVTFVDFNNGTIQVGPCGNSTSTALQVSNSDCRSILLDIKSGSVVSGNAKSYMQNDITFFQLSLGKNSTVLRTQTISSTKKTARGGIVAGIVIGCVAFVVLAGVVIWLCRRWKRK</sequence>
<protein>
    <submittedName>
        <fullName evidence="4">Uncharacterized protein</fullName>
    </submittedName>
</protein>
<feature type="compositionally biased region" description="Gly residues" evidence="1">
    <location>
        <begin position="28"/>
        <end position="55"/>
    </location>
</feature>
<feature type="compositionally biased region" description="Low complexity" evidence="1">
    <location>
        <begin position="56"/>
        <end position="66"/>
    </location>
</feature>
<keyword evidence="2" id="KW-0812">Transmembrane</keyword>
<keyword evidence="2" id="KW-0472">Membrane</keyword>
<feature type="region of interest" description="Disordered" evidence="1">
    <location>
        <begin position="24"/>
        <end position="86"/>
    </location>
</feature>
<dbReference type="EMBL" id="JANBTW010000013">
    <property type="protein sequence ID" value="KAJ2679274.1"/>
    <property type="molecule type" value="Genomic_DNA"/>
</dbReference>
<dbReference type="AlphaFoldDB" id="A0A9W8G9I7"/>
<evidence type="ECO:0000256" key="3">
    <source>
        <dbReference type="SAM" id="SignalP"/>
    </source>
</evidence>
<feature type="compositionally biased region" description="Gly residues" evidence="1">
    <location>
        <begin position="67"/>
        <end position="80"/>
    </location>
</feature>
<dbReference type="Proteomes" id="UP001151518">
    <property type="component" value="Unassembled WGS sequence"/>
</dbReference>
<gene>
    <name evidence="4" type="ORF">GGI25_001630</name>
</gene>
<reference evidence="4" key="1">
    <citation type="submission" date="2022-07" db="EMBL/GenBank/DDBJ databases">
        <title>Phylogenomic reconstructions and comparative analyses of Kickxellomycotina fungi.</title>
        <authorList>
            <person name="Reynolds N.K."/>
            <person name="Stajich J.E."/>
            <person name="Barry K."/>
            <person name="Grigoriev I.V."/>
            <person name="Crous P."/>
            <person name="Smith M.E."/>
        </authorList>
    </citation>
    <scope>NUCLEOTIDE SEQUENCE</scope>
    <source>
        <strain evidence="4">NRRL 3115</strain>
    </source>
</reference>
<evidence type="ECO:0000313" key="5">
    <source>
        <dbReference type="Proteomes" id="UP001151518"/>
    </source>
</evidence>
<feature type="chain" id="PRO_5040871402" evidence="3">
    <location>
        <begin position="20"/>
        <end position="341"/>
    </location>
</feature>
<proteinExistence type="predicted"/>
<accession>A0A9W8G9I7</accession>
<name>A0A9W8G9I7_9FUNG</name>
<feature type="transmembrane region" description="Helical" evidence="2">
    <location>
        <begin position="313"/>
        <end position="335"/>
    </location>
</feature>
<feature type="region of interest" description="Disordered" evidence="1">
    <location>
        <begin position="100"/>
        <end position="125"/>
    </location>
</feature>